<reference evidence="2 3" key="1">
    <citation type="journal article" date="2011" name="Int. J. Syst. Evol. Microbiol.">
        <title>Hymenobacter yonginensis sp. nov., isolated from a mesotrophic artificial lake.</title>
        <authorList>
            <person name="Joung Y."/>
            <person name="Cho S.H."/>
            <person name="Kim H."/>
            <person name="Kim S.B."/>
            <person name="Joh K."/>
        </authorList>
    </citation>
    <scope>NUCLEOTIDE SEQUENCE [LARGE SCALE GENOMIC DNA]</scope>
    <source>
        <strain evidence="2 3">KCTC 22745</strain>
    </source>
</reference>
<dbReference type="PANTHER" id="PTHR30007">
    <property type="entry name" value="PHP DOMAIN PROTEIN"/>
    <property type="match status" value="1"/>
</dbReference>
<feature type="domain" description="Insertion element IS402-like" evidence="1">
    <location>
        <begin position="4"/>
        <end position="47"/>
    </location>
</feature>
<proteinExistence type="predicted"/>
<organism evidence="2 3">
    <name type="scientific">Hymenobacter yonginensis</name>
    <dbReference type="NCBI Taxonomy" id="748197"/>
    <lineage>
        <taxon>Bacteria</taxon>
        <taxon>Pseudomonadati</taxon>
        <taxon>Bacteroidota</taxon>
        <taxon>Cytophagia</taxon>
        <taxon>Cytophagales</taxon>
        <taxon>Hymenobacteraceae</taxon>
        <taxon>Hymenobacter</taxon>
    </lineage>
</organism>
<evidence type="ECO:0000313" key="3">
    <source>
        <dbReference type="Proteomes" id="UP001211872"/>
    </source>
</evidence>
<protein>
    <submittedName>
        <fullName evidence="2">Transposase</fullName>
    </submittedName>
</protein>
<dbReference type="EMBL" id="CP115397">
    <property type="protein sequence ID" value="WBO86819.1"/>
    <property type="molecule type" value="Genomic_DNA"/>
</dbReference>
<accession>A0ABY7PVE1</accession>
<sequence>MAPQRQHSLRDLFNAVRCLIKSGCGWRYRPHDLPPWPAVYQQWARWLGQPLF</sequence>
<dbReference type="Pfam" id="PF13340">
    <property type="entry name" value="DUF4096"/>
    <property type="match status" value="1"/>
</dbReference>
<gene>
    <name evidence="2" type="ORF">O9Z63_20255</name>
</gene>
<dbReference type="InterPro" id="IPR025161">
    <property type="entry name" value="IS402-like_dom"/>
</dbReference>
<name>A0ABY7PVE1_9BACT</name>
<geneLocation type="plasmid" evidence="2 3">
    <name>unnamed2</name>
</geneLocation>
<dbReference type="PANTHER" id="PTHR30007:SF0">
    <property type="entry name" value="TRANSPOSASE"/>
    <property type="match status" value="1"/>
</dbReference>
<evidence type="ECO:0000259" key="1">
    <source>
        <dbReference type="Pfam" id="PF13340"/>
    </source>
</evidence>
<evidence type="ECO:0000313" key="2">
    <source>
        <dbReference type="EMBL" id="WBO86819.1"/>
    </source>
</evidence>
<dbReference type="RefSeq" id="WP_270129505.1">
    <property type="nucleotide sequence ID" value="NZ_CP115397.1"/>
</dbReference>
<dbReference type="Proteomes" id="UP001211872">
    <property type="component" value="Plasmid unnamed2"/>
</dbReference>
<keyword evidence="3" id="KW-1185">Reference proteome</keyword>
<keyword evidence="2" id="KW-0614">Plasmid</keyword>